<keyword evidence="6 10" id="KW-0378">Hydrolase</keyword>
<comment type="pathway">
    <text evidence="2 10">Purine metabolism; IMP biosynthesis via de novo pathway; 5-formamido-1-(5-phospho-D-ribosyl)imidazole-4-carboxamide from 5-amino-1-(5-phospho-D-ribosyl)imidazole-4-carboxamide (10-formyl THF route): step 1/1.</text>
</comment>
<dbReference type="SMART" id="SM00798">
    <property type="entry name" value="AICARFT_IMPCHas"/>
    <property type="match status" value="1"/>
</dbReference>
<dbReference type="NCBIfam" id="NF002049">
    <property type="entry name" value="PRK00881.1"/>
    <property type="match status" value="1"/>
</dbReference>
<dbReference type="SMART" id="SM00851">
    <property type="entry name" value="MGS"/>
    <property type="match status" value="1"/>
</dbReference>
<dbReference type="PROSITE" id="PS51855">
    <property type="entry name" value="MGS"/>
    <property type="match status" value="1"/>
</dbReference>
<proteinExistence type="inferred from homology"/>
<dbReference type="FunFam" id="3.40.140.20:FF:000001">
    <property type="entry name" value="Bifunctional purine biosynthesis protein PurH"/>
    <property type="match status" value="1"/>
</dbReference>
<dbReference type="EC" id="3.5.4.10" evidence="10"/>
<dbReference type="Pfam" id="PF01808">
    <property type="entry name" value="AICARFT_IMPCHas"/>
    <property type="match status" value="1"/>
</dbReference>
<evidence type="ECO:0000256" key="7">
    <source>
        <dbReference type="ARBA" id="ARBA00023268"/>
    </source>
</evidence>
<evidence type="ECO:0000259" key="11">
    <source>
        <dbReference type="PROSITE" id="PS51855"/>
    </source>
</evidence>
<gene>
    <name evidence="10 12" type="primary">purH</name>
    <name evidence="12" type="ORF">E6K79_09765</name>
</gene>
<reference evidence="12 13" key="1">
    <citation type="journal article" date="2019" name="Nat. Microbiol.">
        <title>Mediterranean grassland soil C-N compound turnover is dependent on rainfall and depth, and is mediated by genomically divergent microorganisms.</title>
        <authorList>
            <person name="Diamond S."/>
            <person name="Andeer P.F."/>
            <person name="Li Z."/>
            <person name="Crits-Christoph A."/>
            <person name="Burstein D."/>
            <person name="Anantharaman K."/>
            <person name="Lane K.R."/>
            <person name="Thomas B.C."/>
            <person name="Pan C."/>
            <person name="Northen T.R."/>
            <person name="Banfield J.F."/>
        </authorList>
    </citation>
    <scope>NUCLEOTIDE SEQUENCE [LARGE SCALE GENOMIC DNA]</scope>
    <source>
        <strain evidence="12">WS_9</strain>
    </source>
</reference>
<dbReference type="SUPFAM" id="SSF53927">
    <property type="entry name" value="Cytidine deaminase-like"/>
    <property type="match status" value="1"/>
</dbReference>
<dbReference type="GO" id="GO:0004643">
    <property type="term" value="F:phosphoribosylaminoimidazolecarboxamide formyltransferase activity"/>
    <property type="evidence" value="ECO:0007669"/>
    <property type="project" value="UniProtKB-UniRule"/>
</dbReference>
<dbReference type="GO" id="GO:0003937">
    <property type="term" value="F:IMP cyclohydrolase activity"/>
    <property type="evidence" value="ECO:0007669"/>
    <property type="project" value="UniProtKB-UniRule"/>
</dbReference>
<dbReference type="Gene3D" id="3.40.50.1380">
    <property type="entry name" value="Methylglyoxal synthase-like domain"/>
    <property type="match status" value="1"/>
</dbReference>
<dbReference type="InterPro" id="IPR036914">
    <property type="entry name" value="MGS-like_dom_sf"/>
</dbReference>
<evidence type="ECO:0000256" key="4">
    <source>
        <dbReference type="ARBA" id="ARBA00022679"/>
    </source>
</evidence>
<dbReference type="FunFam" id="3.40.50.1380:FF:000001">
    <property type="entry name" value="Bifunctional purine biosynthesis protein PurH"/>
    <property type="match status" value="1"/>
</dbReference>
<dbReference type="UniPathway" id="UPA00074">
    <property type="reaction ID" value="UER00133"/>
</dbReference>
<dbReference type="HAMAP" id="MF_00139">
    <property type="entry name" value="PurH"/>
    <property type="match status" value="1"/>
</dbReference>
<dbReference type="CDD" id="cd01421">
    <property type="entry name" value="IMPCH"/>
    <property type="match status" value="1"/>
</dbReference>
<dbReference type="PANTHER" id="PTHR11692">
    <property type="entry name" value="BIFUNCTIONAL PURINE BIOSYNTHESIS PROTEIN PURH"/>
    <property type="match status" value="1"/>
</dbReference>
<dbReference type="EMBL" id="VBOZ01000030">
    <property type="protein sequence ID" value="TMQ63522.1"/>
    <property type="molecule type" value="Genomic_DNA"/>
</dbReference>
<dbReference type="EC" id="2.1.2.3" evidence="10"/>
<accession>A0A538TIS9</accession>
<dbReference type="Pfam" id="PF02142">
    <property type="entry name" value="MGS"/>
    <property type="match status" value="1"/>
</dbReference>
<feature type="domain" description="MGS-like" evidence="11">
    <location>
        <begin position="1"/>
        <end position="149"/>
    </location>
</feature>
<evidence type="ECO:0000256" key="5">
    <source>
        <dbReference type="ARBA" id="ARBA00022755"/>
    </source>
</evidence>
<dbReference type="Proteomes" id="UP000317691">
    <property type="component" value="Unassembled WGS sequence"/>
</dbReference>
<dbReference type="InterPro" id="IPR016193">
    <property type="entry name" value="Cytidine_deaminase-like"/>
</dbReference>
<dbReference type="NCBIfam" id="TIGR00355">
    <property type="entry name" value="purH"/>
    <property type="match status" value="1"/>
</dbReference>
<name>A0A538TIS9_UNCEI</name>
<dbReference type="InterPro" id="IPR011607">
    <property type="entry name" value="MGS-like_dom"/>
</dbReference>
<comment type="caution">
    <text evidence="12">The sequence shown here is derived from an EMBL/GenBank/DDBJ whole genome shotgun (WGS) entry which is preliminary data.</text>
</comment>
<dbReference type="Gene3D" id="3.40.140.20">
    <property type="match status" value="2"/>
</dbReference>
<comment type="similarity">
    <text evidence="3 10">Belongs to the PurH family.</text>
</comment>
<comment type="catalytic activity">
    <reaction evidence="9 10">
        <text>IMP + H2O = 5-formamido-1-(5-phospho-D-ribosyl)imidazole-4-carboxamide</text>
        <dbReference type="Rhea" id="RHEA:18445"/>
        <dbReference type="ChEBI" id="CHEBI:15377"/>
        <dbReference type="ChEBI" id="CHEBI:58053"/>
        <dbReference type="ChEBI" id="CHEBI:58467"/>
        <dbReference type="EC" id="3.5.4.10"/>
    </reaction>
</comment>
<sequence length="543" mass="56854">MTPIRIGRALLSVSDKTGLVEFAHGLARHGVKILSTGGTAVALREAGVSVRDVSEVTGFPELFGGRVKTLHPAIHGGILYRRGLASDEEDRHKHGIVSIDLVAVNLYPFERTVASGDASHADAVEQIDIGGPALIRAASKNHDHVVVLTDPGQYGEILSALDRFGGVPVETARRLARRAYERTSAYDAAIARYLAEGEAPEPAGESAAAGLPGVIERAGGANEDAAGALPATIDLRYRLSQRLRYGENPGQEGALYAPAGGGAVEALTQLRGKTLSYNNLLDVEAALGLLHEFSDPAVVVVKHRNPSGAAVARSAAEGVALARDGDPLSAFGGILGLNRPLDAAALEAIGNFFFEVVLAPSITAPEEKLALLRKNLVLLEVPDLLRRARMGFGARTMLGGLLAETDPGAPRFSEWKPVTKAAPTKEQLADLQFGWRVARHTISNAIVISRGGRTLGIGAGQSSRVDAVRLALSKAERSGHDVRGAALCSDAFFPFGDSVEIAAKAGIAAIAHPGGSVRDAESITAADKAGIAMMHTGERCFLH</sequence>
<dbReference type="SUPFAM" id="SSF52335">
    <property type="entry name" value="Methylglyoxal synthase-like"/>
    <property type="match status" value="1"/>
</dbReference>
<evidence type="ECO:0000256" key="6">
    <source>
        <dbReference type="ARBA" id="ARBA00022801"/>
    </source>
</evidence>
<comment type="domain">
    <text evidence="10">The IMP cyclohydrolase activity resides in the N-terminal region.</text>
</comment>
<dbReference type="InterPro" id="IPR024051">
    <property type="entry name" value="AICAR_Tfase_dup_dom_sf"/>
</dbReference>
<dbReference type="GO" id="GO:0006189">
    <property type="term" value="P:'de novo' IMP biosynthetic process"/>
    <property type="evidence" value="ECO:0007669"/>
    <property type="project" value="UniProtKB-UniRule"/>
</dbReference>
<evidence type="ECO:0000256" key="9">
    <source>
        <dbReference type="ARBA" id="ARBA00050687"/>
    </source>
</evidence>
<evidence type="ECO:0000313" key="12">
    <source>
        <dbReference type="EMBL" id="TMQ63522.1"/>
    </source>
</evidence>
<dbReference type="AlphaFoldDB" id="A0A538TIS9"/>
<dbReference type="GO" id="GO:0005829">
    <property type="term" value="C:cytosol"/>
    <property type="evidence" value="ECO:0007669"/>
    <property type="project" value="TreeGrafter"/>
</dbReference>
<protein>
    <recommendedName>
        <fullName evidence="10">Bifunctional purine biosynthesis protein PurH</fullName>
    </recommendedName>
    <domain>
        <recommendedName>
            <fullName evidence="10">Phosphoribosylaminoimidazolecarboxamide formyltransferase</fullName>
            <ecNumber evidence="10">2.1.2.3</ecNumber>
        </recommendedName>
        <alternativeName>
            <fullName evidence="10">AICAR transformylase</fullName>
        </alternativeName>
    </domain>
    <domain>
        <recommendedName>
            <fullName evidence="10">IMP cyclohydrolase</fullName>
            <ecNumber evidence="10">3.5.4.10</ecNumber>
        </recommendedName>
        <alternativeName>
            <fullName evidence="10">ATIC</fullName>
        </alternativeName>
        <alternativeName>
            <fullName evidence="10">IMP synthase</fullName>
        </alternativeName>
        <alternativeName>
            <fullName evidence="10">Inosinicase</fullName>
        </alternativeName>
    </domain>
</protein>
<evidence type="ECO:0000256" key="8">
    <source>
        <dbReference type="ARBA" id="ARBA00050488"/>
    </source>
</evidence>
<dbReference type="InterPro" id="IPR002695">
    <property type="entry name" value="PurH-like"/>
</dbReference>
<dbReference type="PANTHER" id="PTHR11692:SF0">
    <property type="entry name" value="BIFUNCTIONAL PURINE BIOSYNTHESIS PROTEIN ATIC"/>
    <property type="match status" value="1"/>
</dbReference>
<evidence type="ECO:0000256" key="1">
    <source>
        <dbReference type="ARBA" id="ARBA00004844"/>
    </source>
</evidence>
<keyword evidence="5 10" id="KW-0658">Purine biosynthesis</keyword>
<dbReference type="PIRSF" id="PIRSF000414">
    <property type="entry name" value="AICARFT_IMPCHas"/>
    <property type="match status" value="1"/>
</dbReference>
<evidence type="ECO:0000256" key="10">
    <source>
        <dbReference type="HAMAP-Rule" id="MF_00139"/>
    </source>
</evidence>
<comment type="catalytic activity">
    <reaction evidence="8 10">
        <text>(6R)-10-formyltetrahydrofolate + 5-amino-1-(5-phospho-beta-D-ribosyl)imidazole-4-carboxamide = 5-formamido-1-(5-phospho-D-ribosyl)imidazole-4-carboxamide + (6S)-5,6,7,8-tetrahydrofolate</text>
        <dbReference type="Rhea" id="RHEA:22192"/>
        <dbReference type="ChEBI" id="CHEBI:57453"/>
        <dbReference type="ChEBI" id="CHEBI:58467"/>
        <dbReference type="ChEBI" id="CHEBI:58475"/>
        <dbReference type="ChEBI" id="CHEBI:195366"/>
        <dbReference type="EC" id="2.1.2.3"/>
    </reaction>
</comment>
<keyword evidence="4 10" id="KW-0808">Transferase</keyword>
<evidence type="ECO:0000313" key="13">
    <source>
        <dbReference type="Proteomes" id="UP000317691"/>
    </source>
</evidence>
<keyword evidence="7 10" id="KW-0511">Multifunctional enzyme</keyword>
<organism evidence="12 13">
    <name type="scientific">Eiseniibacteriota bacterium</name>
    <dbReference type="NCBI Taxonomy" id="2212470"/>
    <lineage>
        <taxon>Bacteria</taxon>
        <taxon>Candidatus Eiseniibacteriota</taxon>
    </lineage>
</organism>
<evidence type="ECO:0000256" key="3">
    <source>
        <dbReference type="ARBA" id="ARBA00007667"/>
    </source>
</evidence>
<comment type="pathway">
    <text evidence="1 10">Purine metabolism; IMP biosynthesis via de novo pathway; IMP from 5-formamido-1-(5-phospho-D-ribosyl)imidazole-4-carboxamide: step 1/1.</text>
</comment>
<evidence type="ECO:0000256" key="2">
    <source>
        <dbReference type="ARBA" id="ARBA00004954"/>
    </source>
</evidence>